<dbReference type="InterPro" id="IPR002078">
    <property type="entry name" value="Sigma_54_int"/>
</dbReference>
<dbReference type="PROSITE" id="PS51096">
    <property type="entry name" value="PTS_EIIA_TYPE_4"/>
    <property type="match status" value="1"/>
</dbReference>
<keyword evidence="2" id="KW-0547">Nucleotide-binding</keyword>
<dbReference type="InterPro" id="IPR036634">
    <property type="entry name" value="PRD_sf"/>
</dbReference>
<evidence type="ECO:0000256" key="4">
    <source>
        <dbReference type="ARBA" id="ARBA00023125"/>
    </source>
</evidence>
<dbReference type="Gene3D" id="1.10.10.10">
    <property type="entry name" value="Winged helix-like DNA-binding domain superfamily/Winged helix DNA-binding domain"/>
    <property type="match status" value="1"/>
</dbReference>
<dbReference type="STRING" id="1464123.SAMN05444126_1292"/>
<dbReference type="SMART" id="SM00382">
    <property type="entry name" value="AAA"/>
    <property type="match status" value="1"/>
</dbReference>
<evidence type="ECO:0000259" key="5">
    <source>
        <dbReference type="PROSITE" id="PS50045"/>
    </source>
</evidence>
<dbReference type="SUPFAM" id="SSF46785">
    <property type="entry name" value="Winged helix' DNA-binding domain"/>
    <property type="match status" value="1"/>
</dbReference>
<dbReference type="PROSITE" id="PS50818">
    <property type="entry name" value="INTEIN_C_TER"/>
    <property type="match status" value="1"/>
</dbReference>
<name>A0A1H9W7M1_9BACI</name>
<keyword evidence="3" id="KW-0067">ATP-binding</keyword>
<dbReference type="GO" id="GO:0005524">
    <property type="term" value="F:ATP binding"/>
    <property type="evidence" value="ECO:0007669"/>
    <property type="project" value="UniProtKB-KW"/>
</dbReference>
<dbReference type="InterPro" id="IPR004701">
    <property type="entry name" value="PTS_EIIA_man-typ"/>
</dbReference>
<feature type="domain" description="PRD" evidence="7">
    <location>
        <begin position="427"/>
        <end position="530"/>
    </location>
</feature>
<dbReference type="GO" id="GO:0009401">
    <property type="term" value="P:phosphoenolpyruvate-dependent sugar phosphotransferase system"/>
    <property type="evidence" value="ECO:0007669"/>
    <property type="project" value="InterPro"/>
</dbReference>
<evidence type="ECO:0000259" key="6">
    <source>
        <dbReference type="PROSITE" id="PS51096"/>
    </source>
</evidence>
<keyword evidence="1" id="KW-0808">Transferase</keyword>
<dbReference type="GO" id="GO:0016740">
    <property type="term" value="F:transferase activity"/>
    <property type="evidence" value="ECO:0007669"/>
    <property type="project" value="UniProtKB-KW"/>
</dbReference>
<evidence type="ECO:0000313" key="9">
    <source>
        <dbReference type="Proteomes" id="UP000199318"/>
    </source>
</evidence>
<evidence type="ECO:0000259" key="7">
    <source>
        <dbReference type="PROSITE" id="PS51372"/>
    </source>
</evidence>
<dbReference type="PANTHER" id="PTHR32071:SF38">
    <property type="entry name" value="PSP OPERON TRANSCRIPTIONAL ACTIVATOR"/>
    <property type="match status" value="1"/>
</dbReference>
<evidence type="ECO:0000256" key="3">
    <source>
        <dbReference type="ARBA" id="ARBA00022840"/>
    </source>
</evidence>
<gene>
    <name evidence="8" type="ORF">SAMN05444126_1292</name>
</gene>
<dbReference type="PROSITE" id="PS50045">
    <property type="entry name" value="SIGMA54_INTERACT_4"/>
    <property type="match status" value="1"/>
</dbReference>
<dbReference type="InterPro" id="IPR030934">
    <property type="entry name" value="Intein_C"/>
</dbReference>
<dbReference type="OrthoDB" id="9771372at2"/>
<evidence type="ECO:0000256" key="2">
    <source>
        <dbReference type="ARBA" id="ARBA00022741"/>
    </source>
</evidence>
<dbReference type="RefSeq" id="WP_093074447.1">
    <property type="nucleotide sequence ID" value="NZ_FOGV01000029.1"/>
</dbReference>
<dbReference type="SUPFAM" id="SSF63520">
    <property type="entry name" value="PTS-regulatory domain, PRD"/>
    <property type="match status" value="1"/>
</dbReference>
<dbReference type="InterPro" id="IPR027417">
    <property type="entry name" value="P-loop_NTPase"/>
</dbReference>
<organism evidence="8 9">
    <name type="scientific">Salisediminibacterium halotolerans</name>
    <dbReference type="NCBI Taxonomy" id="517425"/>
    <lineage>
        <taxon>Bacteria</taxon>
        <taxon>Bacillati</taxon>
        <taxon>Bacillota</taxon>
        <taxon>Bacilli</taxon>
        <taxon>Bacillales</taxon>
        <taxon>Bacillaceae</taxon>
        <taxon>Salisediminibacterium</taxon>
    </lineage>
</organism>
<keyword evidence="9" id="KW-1185">Reference proteome</keyword>
<dbReference type="Gene3D" id="3.40.50.510">
    <property type="entry name" value="Phosphotransferase system, mannose-type IIA component"/>
    <property type="match status" value="1"/>
</dbReference>
<dbReference type="Gene3D" id="3.40.50.300">
    <property type="entry name" value="P-loop containing nucleotide triphosphate hydrolases"/>
    <property type="match status" value="1"/>
</dbReference>
<dbReference type="InterPro" id="IPR025662">
    <property type="entry name" value="Sigma_54_int_dom_ATP-bd_1"/>
</dbReference>
<dbReference type="InterPro" id="IPR036662">
    <property type="entry name" value="PTS_EIIA_man-typ_sf"/>
</dbReference>
<dbReference type="GO" id="GO:0006355">
    <property type="term" value="P:regulation of DNA-templated transcription"/>
    <property type="evidence" value="ECO:0007669"/>
    <property type="project" value="InterPro"/>
</dbReference>
<dbReference type="SUPFAM" id="SSF52540">
    <property type="entry name" value="P-loop containing nucleoside triphosphate hydrolases"/>
    <property type="match status" value="1"/>
</dbReference>
<dbReference type="EMBL" id="FOGV01000029">
    <property type="protein sequence ID" value="SES29814.1"/>
    <property type="molecule type" value="Genomic_DNA"/>
</dbReference>
<feature type="domain" description="PTS EIIA type-4" evidence="6">
    <location>
        <begin position="532"/>
        <end position="662"/>
    </location>
</feature>
<proteinExistence type="predicted"/>
<dbReference type="InterPro" id="IPR011608">
    <property type="entry name" value="PRD"/>
</dbReference>
<reference evidence="9" key="1">
    <citation type="submission" date="2016-10" db="EMBL/GenBank/DDBJ databases">
        <authorList>
            <person name="de Groot N.N."/>
        </authorList>
    </citation>
    <scope>NUCLEOTIDE SEQUENCE [LARGE SCALE GENOMIC DNA]</scope>
    <source>
        <strain evidence="9">10nlg</strain>
    </source>
</reference>
<dbReference type="Pfam" id="PF00158">
    <property type="entry name" value="Sigma54_activat"/>
    <property type="match status" value="1"/>
</dbReference>
<dbReference type="InterPro" id="IPR002831">
    <property type="entry name" value="Tscrpt_reg_TrmB_N"/>
</dbReference>
<feature type="domain" description="Sigma-54 factor interaction" evidence="5">
    <location>
        <begin position="83"/>
        <end position="317"/>
    </location>
</feature>
<dbReference type="Proteomes" id="UP000199318">
    <property type="component" value="Unassembled WGS sequence"/>
</dbReference>
<dbReference type="Pfam" id="PF01978">
    <property type="entry name" value="TrmB"/>
    <property type="match status" value="1"/>
</dbReference>
<dbReference type="GO" id="GO:0003677">
    <property type="term" value="F:DNA binding"/>
    <property type="evidence" value="ECO:0007669"/>
    <property type="project" value="UniProtKB-KW"/>
</dbReference>
<dbReference type="PROSITE" id="PS00675">
    <property type="entry name" value="SIGMA54_INTERACT_1"/>
    <property type="match status" value="1"/>
</dbReference>
<keyword evidence="4 8" id="KW-0238">DNA-binding</keyword>
<evidence type="ECO:0000256" key="1">
    <source>
        <dbReference type="ARBA" id="ARBA00022679"/>
    </source>
</evidence>
<dbReference type="PROSITE" id="PS51372">
    <property type="entry name" value="PRD_2"/>
    <property type="match status" value="1"/>
</dbReference>
<dbReference type="InterPro" id="IPR003593">
    <property type="entry name" value="AAA+_ATPase"/>
</dbReference>
<dbReference type="InterPro" id="IPR036390">
    <property type="entry name" value="WH_DNA-bd_sf"/>
</dbReference>
<dbReference type="AlphaFoldDB" id="A0A1H9W7M1"/>
<dbReference type="Gene3D" id="1.10.8.60">
    <property type="match status" value="1"/>
</dbReference>
<dbReference type="PANTHER" id="PTHR32071">
    <property type="entry name" value="TRANSCRIPTIONAL REGULATORY PROTEIN"/>
    <property type="match status" value="1"/>
</dbReference>
<dbReference type="InterPro" id="IPR036388">
    <property type="entry name" value="WH-like_DNA-bd_sf"/>
</dbReference>
<dbReference type="SUPFAM" id="SSF53062">
    <property type="entry name" value="PTS system fructose IIA component-like"/>
    <property type="match status" value="1"/>
</dbReference>
<evidence type="ECO:0000313" key="8">
    <source>
        <dbReference type="EMBL" id="SES29814.1"/>
    </source>
</evidence>
<dbReference type="CDD" id="cd00009">
    <property type="entry name" value="AAA"/>
    <property type="match status" value="1"/>
</dbReference>
<comment type="caution">
    <text evidence="8">The sequence shown here is derived from an EMBL/GenBank/DDBJ whole genome shotgun (WGS) entry which is preliminary data.</text>
</comment>
<protein>
    <submittedName>
        <fullName evidence="8">Transcriptional regulator containing an AAA-type ATPase domain and a DNA-binding domain</fullName>
    </submittedName>
</protein>
<dbReference type="GO" id="GO:0016020">
    <property type="term" value="C:membrane"/>
    <property type="evidence" value="ECO:0007669"/>
    <property type="project" value="InterPro"/>
</dbReference>
<accession>A0A1H9W7M1</accession>
<sequence>MERADDVLQTLEAMYEEDPENVTAMSVAKRLQLERSTASRYLNELVKAGKIEKKRGRPVKYRPLSEDTVNVEPVNALTANIPMIGATESLEEVIEKGLAALLYPSSPLHLLLSGETGAGKSFLAETIYDIAVQHHNLDPKTPFVTFNCADYAQNPELLVGQIFGIKKGAFTGATQDEFGLVAKADGGVLFLDEIHRLPSSGQEMLFSLIDKGVYRRLGEATLDRHATVTIIGATTEAIERSLLDTLLRRFSFKLRIPSLRERTVDERSEFIHYFLAQESHKMGRQIALDREAYNRFLRYRCSGNIGQLKSDIQIACAQAFLRFMNGGTQVIVKPADLPDYVRPEAEDVPKVYENTYLEIASDVPNGKAGNARKMPTIYERLLTKRDQLGEADANELDHELRQEVNRYISQLVQRSEEHLHLNNWGQYIDEDITATLRGEADEIRKQEGFDVNLNQIFVLSLHIQAYRDRILSEEPIRFFPEIGRTEAKYHRAAKMLATALRDKNNLLLPEEEITLLAHLFVPHSEAFDRSASITVLITSLGECTASSMSDVANHLLGSPVTVSLDRPLTAPVEQTKAYLEKVIRKQPHSEGLLILTDIDLPEELKNVLTSAAQPYKLIPNVHLNMVTEAGRKVMTPHYTLEGISEELQALNPGEHVAGNQSVLQNKPRFIATVCFTGERTASFLKHWIEQSLSFDDQDVVIEAVQIDPVARNTDRIYEIMEVYSMIAIVGTVPVHVGNVPFIPAWEVLRDEKSSRLYDIVLSTRPEAVTPAEANSYEPVQFAEVLDLIMKGLTEIVEKLDVSLYISVLKQHIHSLRQHFRWDPEREIGIMMHLGMLTDRVLMEQQTGLVYTSESRRIDIHSLALPAGDLHLWNLVLAALEEANSVHYPNDAAAEMTALSQPATVLEST</sequence>